<evidence type="ECO:0000256" key="6">
    <source>
        <dbReference type="ARBA" id="ARBA00047872"/>
    </source>
</evidence>
<dbReference type="GO" id="GO:0009090">
    <property type="term" value="P:homoserine biosynthetic process"/>
    <property type="evidence" value="ECO:0007669"/>
    <property type="project" value="TreeGrafter"/>
</dbReference>
<evidence type="ECO:0000256" key="3">
    <source>
        <dbReference type="ARBA" id="ARBA00022741"/>
    </source>
</evidence>
<feature type="non-terminal residue" evidence="8">
    <location>
        <position position="85"/>
    </location>
</feature>
<feature type="domain" description="Aspartate/glutamate/uridylate kinase" evidence="7">
    <location>
        <begin position="2"/>
        <end position="85"/>
    </location>
</feature>
<dbReference type="InterPro" id="IPR001048">
    <property type="entry name" value="Asp/Glu/Uridylate_kinase"/>
</dbReference>
<evidence type="ECO:0000256" key="2">
    <source>
        <dbReference type="ARBA" id="ARBA00022679"/>
    </source>
</evidence>
<dbReference type="AlphaFoldDB" id="A0A382MJU0"/>
<keyword evidence="4" id="KW-0418">Kinase</keyword>
<dbReference type="PROSITE" id="PS00324">
    <property type="entry name" value="ASPARTOKINASE"/>
    <property type="match status" value="1"/>
</dbReference>
<organism evidence="8">
    <name type="scientific">marine metagenome</name>
    <dbReference type="NCBI Taxonomy" id="408172"/>
    <lineage>
        <taxon>unclassified sequences</taxon>
        <taxon>metagenomes</taxon>
        <taxon>ecological metagenomes</taxon>
    </lineage>
</organism>
<dbReference type="SUPFAM" id="SSF53633">
    <property type="entry name" value="Carbamate kinase-like"/>
    <property type="match status" value="1"/>
</dbReference>
<protein>
    <recommendedName>
        <fullName evidence="7">Aspartate/glutamate/uridylate kinase domain-containing protein</fullName>
    </recommendedName>
</protein>
<gene>
    <name evidence="8" type="ORF">METZ01_LOCUS300516</name>
</gene>
<evidence type="ECO:0000259" key="7">
    <source>
        <dbReference type="Pfam" id="PF00696"/>
    </source>
</evidence>
<dbReference type="GO" id="GO:0005524">
    <property type="term" value="F:ATP binding"/>
    <property type="evidence" value="ECO:0007669"/>
    <property type="project" value="UniProtKB-KW"/>
</dbReference>
<proteinExistence type="inferred from homology"/>
<reference evidence="8" key="1">
    <citation type="submission" date="2018-05" db="EMBL/GenBank/DDBJ databases">
        <authorList>
            <person name="Lanie J.A."/>
            <person name="Ng W.-L."/>
            <person name="Kazmierczak K.M."/>
            <person name="Andrzejewski T.M."/>
            <person name="Davidsen T.M."/>
            <person name="Wayne K.J."/>
            <person name="Tettelin H."/>
            <person name="Glass J.I."/>
            <person name="Rusch D."/>
            <person name="Podicherti R."/>
            <person name="Tsui H.-C.T."/>
            <person name="Winkler M.E."/>
        </authorList>
    </citation>
    <scope>NUCLEOTIDE SEQUENCE</scope>
</reference>
<sequence length="85" mass="8943">MNLVVQKYGGSSLASAEAIKNIAHKIKLKIDKGANIVSVVSAMGDTTDSLINLAQEITTNPDSRELDLLLSTGELVSSTLLTMAL</sequence>
<dbReference type="InterPro" id="IPR018042">
    <property type="entry name" value="Aspartate_kinase_CS"/>
</dbReference>
<dbReference type="Gene3D" id="3.40.1160.10">
    <property type="entry name" value="Acetylglutamate kinase-like"/>
    <property type="match status" value="1"/>
</dbReference>
<dbReference type="InterPro" id="IPR036393">
    <property type="entry name" value="AceGlu_kinase-like_sf"/>
</dbReference>
<comment type="catalytic activity">
    <reaction evidence="6">
        <text>L-aspartate + ATP = 4-phospho-L-aspartate + ADP</text>
        <dbReference type="Rhea" id="RHEA:23776"/>
        <dbReference type="ChEBI" id="CHEBI:29991"/>
        <dbReference type="ChEBI" id="CHEBI:30616"/>
        <dbReference type="ChEBI" id="CHEBI:57535"/>
        <dbReference type="ChEBI" id="CHEBI:456216"/>
        <dbReference type="EC" id="2.7.2.4"/>
    </reaction>
</comment>
<dbReference type="PANTHER" id="PTHR21499:SF3">
    <property type="entry name" value="ASPARTOKINASE"/>
    <property type="match status" value="1"/>
</dbReference>
<dbReference type="Pfam" id="PF00696">
    <property type="entry name" value="AA_kinase"/>
    <property type="match status" value="1"/>
</dbReference>
<dbReference type="GO" id="GO:0005829">
    <property type="term" value="C:cytosol"/>
    <property type="evidence" value="ECO:0007669"/>
    <property type="project" value="TreeGrafter"/>
</dbReference>
<evidence type="ECO:0000256" key="1">
    <source>
        <dbReference type="ARBA" id="ARBA00010122"/>
    </source>
</evidence>
<dbReference type="EMBL" id="UINC01093325">
    <property type="protein sequence ID" value="SVC47662.1"/>
    <property type="molecule type" value="Genomic_DNA"/>
</dbReference>
<comment type="similarity">
    <text evidence="1">Belongs to the aspartokinase family.</text>
</comment>
<evidence type="ECO:0000313" key="8">
    <source>
        <dbReference type="EMBL" id="SVC47662.1"/>
    </source>
</evidence>
<accession>A0A382MJU0</accession>
<evidence type="ECO:0000256" key="5">
    <source>
        <dbReference type="ARBA" id="ARBA00022840"/>
    </source>
</evidence>
<name>A0A382MJU0_9ZZZZ</name>
<dbReference type="GO" id="GO:0004072">
    <property type="term" value="F:aspartate kinase activity"/>
    <property type="evidence" value="ECO:0007669"/>
    <property type="project" value="UniProtKB-EC"/>
</dbReference>
<keyword evidence="5" id="KW-0067">ATP-binding</keyword>
<keyword evidence="3" id="KW-0547">Nucleotide-binding</keyword>
<dbReference type="GO" id="GO:0009089">
    <property type="term" value="P:lysine biosynthetic process via diaminopimelate"/>
    <property type="evidence" value="ECO:0007669"/>
    <property type="project" value="TreeGrafter"/>
</dbReference>
<evidence type="ECO:0000256" key="4">
    <source>
        <dbReference type="ARBA" id="ARBA00022777"/>
    </source>
</evidence>
<keyword evidence="2" id="KW-0808">Transferase</keyword>
<dbReference type="PANTHER" id="PTHR21499">
    <property type="entry name" value="ASPARTATE KINASE"/>
    <property type="match status" value="1"/>
</dbReference>